<dbReference type="RefSeq" id="WP_143916943.1">
    <property type="nucleotide sequence ID" value="NZ_CANMXV010000043.1"/>
</dbReference>
<accession>A0A554VJ63</accession>
<reference evidence="1 2" key="1">
    <citation type="submission" date="2019-07" db="EMBL/GenBank/DDBJ databases">
        <title>The draft genome sequence of Aquimarina algiphila M91.</title>
        <authorList>
            <person name="Meng X."/>
        </authorList>
    </citation>
    <scope>NUCLEOTIDE SEQUENCE [LARGE SCALE GENOMIC DNA]</scope>
    <source>
        <strain evidence="1 2">M91</strain>
    </source>
</reference>
<sequence length="1269" mass="148012">MKEKIYKFFESNTPTVVIKEIENSDVDVVIIENLHFTTEDDLMGILSKKKLSKENISDSDKSKFIGNLKPHETHINRDYGIQPSSTTPLSWFHHDEESLRNLSSITKEKGNNKVLILGNAGLGKTHELKHLALEIWEDKSDPRIPIYSNFKNFTTQNVLEGFIYKKWKLIDNAIFIFDGIDEIQDIKDFISKLQNFIIALEREDAIFSMVISCRTNIYESLAKSISGFKIFYLKELVYLQGKRLLKIWSGSIIDDFSFNQNHLNFLRNPFQIKRLSEYINTHNKLPSNTAILWKSYIDDRLSYDASNKFKRIDLNTPLIKSYSKKISLINELRKSNVFNPDQLFKITKNSSSDCNEFMMNPLLDKVPASEDWYFVHRNIQEYFAALTISDMEFDDIIDIIQIENTGKTNPSLFNTISFLLNILDETDEKYVPLITWFLDNEPELLFKAEGDRISPDIREKVFKNYFQKECKEKTLWISTKRSFSVPEIAIFGSVPNNLTYLLGEIEDKKNHNRVIISAINLLAFFDIPRNEIPKLKTFLIDCLRDPEYNISIKSQIIDCITKQKLSENDDEYIDSIFAIFTKDSGNEINSILLYLIEDHPNPDRFFEFIYNEFLRAEGIQPRANDDGVDRRNDYKVKGLILKLEAPENFLAIAKHLFSYESKNILTAHSSLLQSFVEKCINLIEIDNSFINNILSYIKNDTLLYSRRSILKSIINRSGTNQRAISHLLNNFTFDRISFILTSILNYDSLNIVCEKMIELGLTGETVERFRNNIAYDSNRELAQRFEDIMGEKGIVFQSKLHSKEDKQNQETAFLNRIQSNFDILFQPDRIIAEIEAIFIDNDHIPMTSNLIHDMTMKWYNENGHAGELIKPLAVLQDLSNRHGINQFDLVREKLESDEFYRMDEIMTVIQRYEKDQRKYTVSKKQKLIISEWCERTSKSIDLEKIIIWGKSKGFGLTEDFDKLKVIFFYLDHFSFILDQSFLLDCVQFFNMGISNFDNENFESLYNKINDKDLFDARVIDNVQHKRLTSFALSRHVDYALENSLKQAYPKIRDYLTNLDAHHNESKKLKLYLERSSDSSVLKDCCTNIHSSICWSAIEILVERKEEKVLCIQLAHEYLDSGKDIFISNAIKVLFYWKESDAIRELIKVVDKGLLRVLSDNKFNDYDAVESYDIIEELYEVFYISPTEGLEGNFGKTFTQTYISNLSVSDEGYEGVQSVLQRINTRLKDSGDDLFYINLLIDKSKNRHVISKSESYNFKKALKIVEQLCD</sequence>
<dbReference type="OrthoDB" id="8450256at2"/>
<dbReference type="Proteomes" id="UP000318833">
    <property type="component" value="Unassembled WGS sequence"/>
</dbReference>
<dbReference type="Gene3D" id="3.40.50.300">
    <property type="entry name" value="P-loop containing nucleotide triphosphate hydrolases"/>
    <property type="match status" value="1"/>
</dbReference>
<dbReference type="AlphaFoldDB" id="A0A554VJ63"/>
<dbReference type="InterPro" id="IPR027417">
    <property type="entry name" value="P-loop_NTPase"/>
</dbReference>
<evidence type="ECO:0000313" key="2">
    <source>
        <dbReference type="Proteomes" id="UP000318833"/>
    </source>
</evidence>
<protein>
    <submittedName>
        <fullName evidence="1">Uncharacterized protein</fullName>
    </submittedName>
</protein>
<evidence type="ECO:0000313" key="1">
    <source>
        <dbReference type="EMBL" id="TSE07929.1"/>
    </source>
</evidence>
<dbReference type="SUPFAM" id="SSF52540">
    <property type="entry name" value="P-loop containing nucleoside triphosphate hydrolases"/>
    <property type="match status" value="1"/>
</dbReference>
<name>A0A554VJ63_9FLAO</name>
<keyword evidence="2" id="KW-1185">Reference proteome</keyword>
<proteinExistence type="predicted"/>
<comment type="caution">
    <text evidence="1">The sequence shown here is derived from an EMBL/GenBank/DDBJ whole genome shotgun (WGS) entry which is preliminary data.</text>
</comment>
<gene>
    <name evidence="1" type="ORF">FOF46_14485</name>
</gene>
<dbReference type="EMBL" id="VLNR01000028">
    <property type="protein sequence ID" value="TSE07929.1"/>
    <property type="molecule type" value="Genomic_DNA"/>
</dbReference>
<organism evidence="1 2">
    <name type="scientific">Aquimarina algiphila</name>
    <dbReference type="NCBI Taxonomy" id="2047982"/>
    <lineage>
        <taxon>Bacteria</taxon>
        <taxon>Pseudomonadati</taxon>
        <taxon>Bacteroidota</taxon>
        <taxon>Flavobacteriia</taxon>
        <taxon>Flavobacteriales</taxon>
        <taxon>Flavobacteriaceae</taxon>
        <taxon>Aquimarina</taxon>
    </lineage>
</organism>